<dbReference type="NCBIfam" id="TIGR00370">
    <property type="entry name" value="5-oxoprolinase subunit PxpB"/>
    <property type="match status" value="1"/>
</dbReference>
<dbReference type="SMART" id="SM00796">
    <property type="entry name" value="AHS1"/>
    <property type="match status" value="1"/>
</dbReference>
<keyword evidence="6" id="KW-1185">Reference proteome</keyword>
<dbReference type="InterPro" id="IPR010016">
    <property type="entry name" value="PxpB"/>
</dbReference>
<dbReference type="EC" id="3.5.2.9" evidence="5"/>
<sequence length="235" mass="26505">MSLTIPYHIFPLGDSAMTVDFGSRISPELNSAVMKLYHELQLTPLPGMVEAVPAYSSLSVHYDLLYCSRHRPAEQTVFEWMGELLDKRLRKLDYEEIIPSREVVVPVCYDISLAPDLEMLARERNLSVEEVIHLHQAAPYRVYLLGFLPGFTYLGETDERIAMPRKMQPSPVVAGSVGIAGRQTGIYSLSSPGGWNIIGRTPLKLFDKDREPLTLLKPGDIIKFVSISKDEFEDH</sequence>
<dbReference type="GO" id="GO:0017168">
    <property type="term" value="F:5-oxoprolinase (ATP-hydrolyzing) activity"/>
    <property type="evidence" value="ECO:0007669"/>
    <property type="project" value="UniProtKB-EC"/>
</dbReference>
<dbReference type="EMBL" id="JAKLTR010000001">
    <property type="protein sequence ID" value="MCG2613100.1"/>
    <property type="molecule type" value="Genomic_DNA"/>
</dbReference>
<reference evidence="5" key="1">
    <citation type="submission" date="2022-01" db="EMBL/GenBank/DDBJ databases">
        <authorList>
            <person name="Jo J.-H."/>
            <person name="Im W.-T."/>
        </authorList>
    </citation>
    <scope>NUCLEOTIDE SEQUENCE</scope>
    <source>
        <strain evidence="5">NA20</strain>
    </source>
</reference>
<dbReference type="InterPro" id="IPR003833">
    <property type="entry name" value="CT_C_D"/>
</dbReference>
<evidence type="ECO:0000256" key="3">
    <source>
        <dbReference type="ARBA" id="ARBA00022840"/>
    </source>
</evidence>
<evidence type="ECO:0000256" key="1">
    <source>
        <dbReference type="ARBA" id="ARBA00022741"/>
    </source>
</evidence>
<dbReference type="Pfam" id="PF02682">
    <property type="entry name" value="CT_C_D"/>
    <property type="match status" value="1"/>
</dbReference>
<protein>
    <submittedName>
        <fullName evidence="5">5-oxoprolinase subunit PxpB</fullName>
        <ecNumber evidence="5">3.5.2.9</ecNumber>
    </submittedName>
</protein>
<keyword evidence="3" id="KW-0067">ATP-binding</keyword>
<dbReference type="Gene3D" id="2.40.100.10">
    <property type="entry name" value="Cyclophilin-like"/>
    <property type="match status" value="1"/>
</dbReference>
<proteinExistence type="predicted"/>
<dbReference type="SUPFAM" id="SSF160467">
    <property type="entry name" value="PH0987 N-terminal domain-like"/>
    <property type="match status" value="1"/>
</dbReference>
<name>A0ABS9KLB1_9BACT</name>
<accession>A0ABS9KLB1</accession>
<gene>
    <name evidence="5" type="primary">pxpB</name>
    <name evidence="5" type="ORF">LZZ85_02375</name>
</gene>
<evidence type="ECO:0000313" key="5">
    <source>
        <dbReference type="EMBL" id="MCG2613100.1"/>
    </source>
</evidence>
<dbReference type="Proteomes" id="UP001165367">
    <property type="component" value="Unassembled WGS sequence"/>
</dbReference>
<dbReference type="PANTHER" id="PTHR34698">
    <property type="entry name" value="5-OXOPROLINASE SUBUNIT B"/>
    <property type="match status" value="1"/>
</dbReference>
<keyword evidence="1" id="KW-0547">Nucleotide-binding</keyword>
<dbReference type="InterPro" id="IPR029000">
    <property type="entry name" value="Cyclophilin-like_dom_sf"/>
</dbReference>
<dbReference type="PANTHER" id="PTHR34698:SF2">
    <property type="entry name" value="5-OXOPROLINASE SUBUNIT B"/>
    <property type="match status" value="1"/>
</dbReference>
<dbReference type="SUPFAM" id="SSF50891">
    <property type="entry name" value="Cyclophilin-like"/>
    <property type="match status" value="1"/>
</dbReference>
<dbReference type="Gene3D" id="3.30.1360.40">
    <property type="match status" value="1"/>
</dbReference>
<dbReference type="RefSeq" id="WP_237868325.1">
    <property type="nucleotide sequence ID" value="NZ_JAKLTR010000001.1"/>
</dbReference>
<feature type="domain" description="Carboxyltransferase" evidence="4">
    <location>
        <begin position="7"/>
        <end position="216"/>
    </location>
</feature>
<evidence type="ECO:0000313" key="6">
    <source>
        <dbReference type="Proteomes" id="UP001165367"/>
    </source>
</evidence>
<evidence type="ECO:0000256" key="2">
    <source>
        <dbReference type="ARBA" id="ARBA00022801"/>
    </source>
</evidence>
<keyword evidence="2 5" id="KW-0378">Hydrolase</keyword>
<evidence type="ECO:0000259" key="4">
    <source>
        <dbReference type="SMART" id="SM00796"/>
    </source>
</evidence>
<organism evidence="5 6">
    <name type="scientific">Terrimonas ginsenosidimutans</name>
    <dbReference type="NCBI Taxonomy" id="2908004"/>
    <lineage>
        <taxon>Bacteria</taxon>
        <taxon>Pseudomonadati</taxon>
        <taxon>Bacteroidota</taxon>
        <taxon>Chitinophagia</taxon>
        <taxon>Chitinophagales</taxon>
        <taxon>Chitinophagaceae</taxon>
        <taxon>Terrimonas</taxon>
    </lineage>
</organism>
<comment type="caution">
    <text evidence="5">The sequence shown here is derived from an EMBL/GenBank/DDBJ whole genome shotgun (WGS) entry which is preliminary data.</text>
</comment>